<comment type="caution">
    <text evidence="1">The sequence shown here is derived from an EMBL/GenBank/DDBJ whole genome shotgun (WGS) entry which is preliminary data.</text>
</comment>
<proteinExistence type="predicted"/>
<protein>
    <submittedName>
        <fullName evidence="1">Uncharacterized protein</fullName>
    </submittedName>
</protein>
<name>A0ABU7EUC0_9TELE</name>
<gene>
    <name evidence="1" type="ORF">CHARACLAT_017059</name>
</gene>
<accession>A0ABU7EUC0</accession>
<organism evidence="1 2">
    <name type="scientific">Characodon lateralis</name>
    <dbReference type="NCBI Taxonomy" id="208331"/>
    <lineage>
        <taxon>Eukaryota</taxon>
        <taxon>Metazoa</taxon>
        <taxon>Chordata</taxon>
        <taxon>Craniata</taxon>
        <taxon>Vertebrata</taxon>
        <taxon>Euteleostomi</taxon>
        <taxon>Actinopterygii</taxon>
        <taxon>Neopterygii</taxon>
        <taxon>Teleostei</taxon>
        <taxon>Neoteleostei</taxon>
        <taxon>Acanthomorphata</taxon>
        <taxon>Ovalentaria</taxon>
        <taxon>Atherinomorphae</taxon>
        <taxon>Cyprinodontiformes</taxon>
        <taxon>Goodeidae</taxon>
        <taxon>Characodon</taxon>
    </lineage>
</organism>
<dbReference type="EMBL" id="JAHUTJ010066991">
    <property type="protein sequence ID" value="MED6290796.1"/>
    <property type="molecule type" value="Genomic_DNA"/>
</dbReference>
<keyword evidence="2" id="KW-1185">Reference proteome</keyword>
<sequence>MSFFCCPGTMNADELVTMKTGWFQRPGGHRSAVMCVFVRDNMIISKPFLSTVATCMLSMRDCCKVNASDCPLLLLAHPRGVDAASHRLDAICWVPLDRKLFNQSE</sequence>
<dbReference type="Proteomes" id="UP001352852">
    <property type="component" value="Unassembled WGS sequence"/>
</dbReference>
<evidence type="ECO:0000313" key="1">
    <source>
        <dbReference type="EMBL" id="MED6290796.1"/>
    </source>
</evidence>
<evidence type="ECO:0000313" key="2">
    <source>
        <dbReference type="Proteomes" id="UP001352852"/>
    </source>
</evidence>
<reference evidence="1 2" key="1">
    <citation type="submission" date="2021-06" db="EMBL/GenBank/DDBJ databases">
        <authorList>
            <person name="Palmer J.M."/>
        </authorList>
    </citation>
    <scope>NUCLEOTIDE SEQUENCE [LARGE SCALE GENOMIC DNA]</scope>
    <source>
        <strain evidence="1 2">CL_MEX2019</strain>
        <tissue evidence="1">Muscle</tissue>
    </source>
</reference>